<feature type="compositionally biased region" description="Low complexity" evidence="1">
    <location>
        <begin position="575"/>
        <end position="590"/>
    </location>
</feature>
<sequence length="590" mass="59097">MQISLRSYLTAGVSLTAASAIALTPLAIPANERAITIPNVTVSDIQLTVTPAEIQAFFAELQLQLEEFNAGVAEVIALPGATLAGGIEIAIELNTDFFTTLEGLTSNPTLLDLLDALYLSSNYGLTSLLTAVAEGTENVAITAEDLANLLASSITGSLSNVLSSFVAVLNNPLNTSAYAGLLSLGLVDTVQDLAANGVSAVQVLSDSGFGFVYTGLDLLDSQIFNAIDTVGSLMDVAADATGSQLVQAVNDAIQSVTLAPALALNNAVFGLTGDILGGFQEGIDDVLGGAQALIGITGGSLQLAINAVGANPLNPENYLLAGGILLAGGFDGFNTAVSTVGSVAEIPFERGISITTGLASVVTGLNTNFAAAFSDVLAALGLPDDIVALPLALASTINEVIGAGTEAVVGGLELGEDIVANTTATIIEVSNQIEAAIFGVLPPVGAGATTLAVSSEEPALKVASEEPAGDPAGDAVAVSNESEDSSEEAPAEEAPAEEAPAEGSTEEDAPADDEATDDAPADDEASDDDAPADDDAADDDADSKSDYSSRSDDKKAEKAAAADKKSDSDSDSDSDSGSSDSGSDSGSDSE</sequence>
<evidence type="ECO:0000256" key="1">
    <source>
        <dbReference type="SAM" id="MobiDB-lite"/>
    </source>
</evidence>
<proteinExistence type="predicted"/>
<dbReference type="EMBL" id="BLKT01000003">
    <property type="protein sequence ID" value="GFG56200.1"/>
    <property type="molecule type" value="Genomic_DNA"/>
</dbReference>
<reference evidence="3 4" key="1">
    <citation type="journal article" date="2019" name="Emerg. Microbes Infect.">
        <title>Comprehensive subspecies identification of 175 nontuberculous mycobacteria species based on 7547 genomic profiles.</title>
        <authorList>
            <person name="Matsumoto Y."/>
            <person name="Kinjo T."/>
            <person name="Motooka D."/>
            <person name="Nabeya D."/>
            <person name="Jung N."/>
            <person name="Uechi K."/>
            <person name="Horii T."/>
            <person name="Iida T."/>
            <person name="Fujita J."/>
            <person name="Nakamura S."/>
        </authorList>
    </citation>
    <scope>NUCLEOTIDE SEQUENCE [LARGE SCALE GENOMIC DNA]</scope>
    <source>
        <strain evidence="3 4">JCM 13392</strain>
    </source>
</reference>
<evidence type="ECO:0008006" key="5">
    <source>
        <dbReference type="Google" id="ProtNLM"/>
    </source>
</evidence>
<keyword evidence="4" id="KW-1185">Reference proteome</keyword>
<feature type="region of interest" description="Disordered" evidence="1">
    <location>
        <begin position="458"/>
        <end position="590"/>
    </location>
</feature>
<gene>
    <name evidence="3" type="ORF">MMUR_03360</name>
</gene>
<comment type="caution">
    <text evidence="3">The sequence shown here is derived from an EMBL/GenBank/DDBJ whole genome shotgun (WGS) entry which is preliminary data.</text>
</comment>
<dbReference type="Proteomes" id="UP000465241">
    <property type="component" value="Unassembled WGS sequence"/>
</dbReference>
<dbReference type="AlphaFoldDB" id="A0A7I9WFV0"/>
<feature type="compositionally biased region" description="Basic and acidic residues" evidence="1">
    <location>
        <begin position="542"/>
        <end position="568"/>
    </location>
</feature>
<protein>
    <recommendedName>
        <fullName evidence="5">PE-PGRS family protein</fullName>
    </recommendedName>
</protein>
<feature type="compositionally biased region" description="Acidic residues" evidence="1">
    <location>
        <begin position="481"/>
        <end position="541"/>
    </location>
</feature>
<evidence type="ECO:0000313" key="4">
    <source>
        <dbReference type="Proteomes" id="UP000465241"/>
    </source>
</evidence>
<accession>A0A7I9WFV0</accession>
<evidence type="ECO:0000313" key="3">
    <source>
        <dbReference type="EMBL" id="GFG56200.1"/>
    </source>
</evidence>
<evidence type="ECO:0000256" key="2">
    <source>
        <dbReference type="SAM" id="SignalP"/>
    </source>
</evidence>
<organism evidence="3 4">
    <name type="scientific">Mycolicibacterium murale</name>
    <dbReference type="NCBI Taxonomy" id="182220"/>
    <lineage>
        <taxon>Bacteria</taxon>
        <taxon>Bacillati</taxon>
        <taxon>Actinomycetota</taxon>
        <taxon>Actinomycetes</taxon>
        <taxon>Mycobacteriales</taxon>
        <taxon>Mycobacteriaceae</taxon>
        <taxon>Mycolicibacterium</taxon>
    </lineage>
</organism>
<feature type="signal peptide" evidence="2">
    <location>
        <begin position="1"/>
        <end position="22"/>
    </location>
</feature>
<keyword evidence="2" id="KW-0732">Signal</keyword>
<dbReference type="RefSeq" id="WP_193487945.1">
    <property type="nucleotide sequence ID" value="NZ_BAAAMC010000016.1"/>
</dbReference>
<name>A0A7I9WFV0_9MYCO</name>
<feature type="chain" id="PRO_5029491675" description="PE-PGRS family protein" evidence="2">
    <location>
        <begin position="23"/>
        <end position="590"/>
    </location>
</feature>